<proteinExistence type="predicted"/>
<keyword evidence="1" id="KW-0560">Oxidoreductase</keyword>
<dbReference type="InterPro" id="IPR000683">
    <property type="entry name" value="Gfo/Idh/MocA-like_OxRdtase_N"/>
</dbReference>
<dbReference type="PANTHER" id="PTHR43818:SF11">
    <property type="entry name" value="BCDNA.GH03377"/>
    <property type="match status" value="1"/>
</dbReference>
<dbReference type="GO" id="GO:0016491">
    <property type="term" value="F:oxidoreductase activity"/>
    <property type="evidence" value="ECO:0007669"/>
    <property type="project" value="UniProtKB-KW"/>
</dbReference>
<dbReference type="PANTHER" id="PTHR43818">
    <property type="entry name" value="BCDNA.GH03377"/>
    <property type="match status" value="1"/>
</dbReference>
<evidence type="ECO:0000256" key="1">
    <source>
        <dbReference type="ARBA" id="ARBA00023002"/>
    </source>
</evidence>
<evidence type="ECO:0000313" key="3">
    <source>
        <dbReference type="EMBL" id="MWG33837.1"/>
    </source>
</evidence>
<dbReference type="EMBL" id="WSZK01000011">
    <property type="protein sequence ID" value="MWG33837.1"/>
    <property type="molecule type" value="Genomic_DNA"/>
</dbReference>
<evidence type="ECO:0000259" key="2">
    <source>
        <dbReference type="Pfam" id="PF01408"/>
    </source>
</evidence>
<comment type="caution">
    <text evidence="3">The sequence shown here is derived from an EMBL/GenBank/DDBJ whole genome shotgun (WGS) entry which is preliminary data.</text>
</comment>
<sequence>MAYRHAAGYRQHDQCDLVACADLVPENARAFAEEFDISPESVYEDYGEMLAAHDPDFVSVCTPVPTHADIVVDCIESGHVNAIHCEKPMADTWGDARRMAETADDYGVQLTFNHQRRFDPAWREAKRVLDDGGIGDLERVEVAPRNVLDHGTHLFDMCTFFTDARPVDWVLGQVDYRTENVRYGTHNVNQAVIQWAYEPEENAGVGTAADGENAADGRLGGFAAVGDGAWLVDASLRLCGSNGVVELHEGGEENRYRREGETEWTGIDIDADGDRVVDSIAHVVDSFAAGEEPETAASRALVATELIFAVYESVRQRGRIDLPLDAEDNPLEALVDAEELSPTPAED</sequence>
<dbReference type="Proteomes" id="UP000451471">
    <property type="component" value="Unassembled WGS sequence"/>
</dbReference>
<feature type="domain" description="Gfo/Idh/MocA-like oxidoreductase N-terminal" evidence="2">
    <location>
        <begin position="2"/>
        <end position="114"/>
    </location>
</feature>
<dbReference type="SUPFAM" id="SSF51735">
    <property type="entry name" value="NAD(P)-binding Rossmann-fold domains"/>
    <property type="match status" value="1"/>
</dbReference>
<dbReference type="Gene3D" id="3.30.360.10">
    <property type="entry name" value="Dihydrodipicolinate Reductase, domain 2"/>
    <property type="match status" value="1"/>
</dbReference>
<dbReference type="GO" id="GO:0000166">
    <property type="term" value="F:nucleotide binding"/>
    <property type="evidence" value="ECO:0007669"/>
    <property type="project" value="InterPro"/>
</dbReference>
<gene>
    <name evidence="3" type="ORF">GQS65_04900</name>
</gene>
<dbReference type="Gene3D" id="3.40.50.720">
    <property type="entry name" value="NAD(P)-binding Rossmann-like Domain"/>
    <property type="match status" value="1"/>
</dbReference>
<dbReference type="Pfam" id="PF01408">
    <property type="entry name" value="GFO_IDH_MocA"/>
    <property type="match status" value="1"/>
</dbReference>
<accession>A0A6B0GJ10</accession>
<name>A0A6B0GJ10_9EURY</name>
<evidence type="ECO:0000313" key="4">
    <source>
        <dbReference type="Proteomes" id="UP000451471"/>
    </source>
</evidence>
<protein>
    <submittedName>
        <fullName evidence="3">Gfo/Idh/MocA family oxidoreductase</fullName>
    </submittedName>
</protein>
<dbReference type="AlphaFoldDB" id="A0A6B0GJ10"/>
<dbReference type="InterPro" id="IPR036291">
    <property type="entry name" value="NAD(P)-bd_dom_sf"/>
</dbReference>
<dbReference type="InterPro" id="IPR050463">
    <property type="entry name" value="Gfo/Idh/MocA_oxidrdct_glycsds"/>
</dbReference>
<organism evidence="3 4">
    <name type="scientific">Halomarina oriensis</name>
    <dbReference type="NCBI Taxonomy" id="671145"/>
    <lineage>
        <taxon>Archaea</taxon>
        <taxon>Methanobacteriati</taxon>
        <taxon>Methanobacteriota</taxon>
        <taxon>Stenosarchaea group</taxon>
        <taxon>Halobacteria</taxon>
        <taxon>Halobacteriales</taxon>
        <taxon>Natronomonadaceae</taxon>
        <taxon>Halomarina</taxon>
    </lineage>
</organism>
<dbReference type="SUPFAM" id="SSF55347">
    <property type="entry name" value="Glyceraldehyde-3-phosphate dehydrogenase-like, C-terminal domain"/>
    <property type="match status" value="1"/>
</dbReference>
<reference evidence="3 4" key="1">
    <citation type="submission" date="2019-12" db="EMBL/GenBank/DDBJ databases">
        <title>Halocatena pleomorpha gen. nov. sp. nov., an extremely halophilic archaeon of family Halobacteriaceae isolated from saltpan soil.</title>
        <authorList>
            <person name="Pal Y."/>
            <person name="Verma A."/>
            <person name="Krishnamurthi S."/>
            <person name="Kumar P."/>
        </authorList>
    </citation>
    <scope>NUCLEOTIDE SEQUENCE [LARGE SCALE GENOMIC DNA]</scope>
    <source>
        <strain evidence="3 4">JCM 16495</strain>
    </source>
</reference>
<keyword evidence="4" id="KW-1185">Reference proteome</keyword>